<feature type="domain" description="Glycosyltransferase 2-like" evidence="2">
    <location>
        <begin position="7"/>
        <end position="168"/>
    </location>
</feature>
<dbReference type="EMBL" id="MGAI01000002">
    <property type="protein sequence ID" value="OGK45727.1"/>
    <property type="molecule type" value="Genomic_DNA"/>
</dbReference>
<dbReference type="SUPFAM" id="SSF53448">
    <property type="entry name" value="Nucleotide-diphospho-sugar transferases"/>
    <property type="match status" value="1"/>
</dbReference>
<evidence type="ECO:0000313" key="4">
    <source>
        <dbReference type="Proteomes" id="UP000178040"/>
    </source>
</evidence>
<comment type="caution">
    <text evidence="3">The sequence shown here is derived from an EMBL/GenBank/DDBJ whole genome shotgun (WGS) entry which is preliminary data.</text>
</comment>
<keyword evidence="1" id="KW-1133">Transmembrane helix</keyword>
<name>A0A1F7IQV3_9BACT</name>
<dbReference type="Pfam" id="PF00535">
    <property type="entry name" value="Glycos_transf_2"/>
    <property type="match status" value="1"/>
</dbReference>
<dbReference type="PANTHER" id="PTHR48090">
    <property type="entry name" value="UNDECAPRENYL-PHOSPHATE 4-DEOXY-4-FORMAMIDO-L-ARABINOSE TRANSFERASE-RELATED"/>
    <property type="match status" value="1"/>
</dbReference>
<dbReference type="InterPro" id="IPR029044">
    <property type="entry name" value="Nucleotide-diphossugar_trans"/>
</dbReference>
<keyword evidence="1" id="KW-0812">Transmembrane</keyword>
<dbReference type="AlphaFoldDB" id="A0A1F7IQV3"/>
<dbReference type="Gene3D" id="3.90.550.10">
    <property type="entry name" value="Spore Coat Polysaccharide Biosynthesis Protein SpsA, Chain A"/>
    <property type="match status" value="1"/>
</dbReference>
<evidence type="ECO:0000259" key="2">
    <source>
        <dbReference type="Pfam" id="PF00535"/>
    </source>
</evidence>
<organism evidence="3 4">
    <name type="scientific">Candidatus Roizmanbacteria bacterium RIFCSPLOWO2_01_FULL_37_16</name>
    <dbReference type="NCBI Taxonomy" id="1802058"/>
    <lineage>
        <taxon>Bacteria</taxon>
        <taxon>Candidatus Roizmaniibacteriota</taxon>
    </lineage>
</organism>
<dbReference type="InterPro" id="IPR050256">
    <property type="entry name" value="Glycosyltransferase_2"/>
</dbReference>
<keyword evidence="1" id="KW-0472">Membrane</keyword>
<dbReference type="GO" id="GO:0005886">
    <property type="term" value="C:plasma membrane"/>
    <property type="evidence" value="ECO:0007669"/>
    <property type="project" value="TreeGrafter"/>
</dbReference>
<gene>
    <name evidence="3" type="ORF">A3B40_05630</name>
</gene>
<sequence length="313" mass="36289">MSKKLISIGVPCFNEQLNIFPAYQALRKVASQLKKYDFEFVFVDNGSLDKTREKIQTIAKKDKKVVAVFLSRNFGPEATPQAALDFAKGDAFILYECDLQDPPELIKQFVKKWEEGFQVIVGMRTKIEDNILMTMARRAFYKIFKKISNIDVPVNAGSYGIIDQKVIQALKLLPEKYRFYRGLRSWVGFKTTYISYKRRERERGKTSYNFFDYIKHAERGFFGFSYLVLDIMVYSGFLLVFFSFLFIVWYLYIVFVFGNPINASIPLMLAIVFFGGVQLLAISIIGKYIQVIMEETKGRPVYIVEETINSKVN</sequence>
<dbReference type="InterPro" id="IPR001173">
    <property type="entry name" value="Glyco_trans_2-like"/>
</dbReference>
<dbReference type="CDD" id="cd04187">
    <property type="entry name" value="DPM1_like_bac"/>
    <property type="match status" value="1"/>
</dbReference>
<evidence type="ECO:0000256" key="1">
    <source>
        <dbReference type="SAM" id="Phobius"/>
    </source>
</evidence>
<dbReference type="PANTHER" id="PTHR48090:SF8">
    <property type="entry name" value="GLYCOSYLTRANSFERASE CSBB-RELATED"/>
    <property type="match status" value="1"/>
</dbReference>
<proteinExistence type="predicted"/>
<feature type="transmembrane region" description="Helical" evidence="1">
    <location>
        <begin position="265"/>
        <end position="289"/>
    </location>
</feature>
<feature type="transmembrane region" description="Helical" evidence="1">
    <location>
        <begin position="224"/>
        <end position="253"/>
    </location>
</feature>
<evidence type="ECO:0000313" key="3">
    <source>
        <dbReference type="EMBL" id="OGK45727.1"/>
    </source>
</evidence>
<protein>
    <recommendedName>
        <fullName evidence="2">Glycosyltransferase 2-like domain-containing protein</fullName>
    </recommendedName>
</protein>
<dbReference type="Proteomes" id="UP000178040">
    <property type="component" value="Unassembled WGS sequence"/>
</dbReference>
<accession>A0A1F7IQV3</accession>
<reference evidence="3 4" key="1">
    <citation type="journal article" date="2016" name="Nat. Commun.">
        <title>Thousands of microbial genomes shed light on interconnected biogeochemical processes in an aquifer system.</title>
        <authorList>
            <person name="Anantharaman K."/>
            <person name="Brown C.T."/>
            <person name="Hug L.A."/>
            <person name="Sharon I."/>
            <person name="Castelle C.J."/>
            <person name="Probst A.J."/>
            <person name="Thomas B.C."/>
            <person name="Singh A."/>
            <person name="Wilkins M.J."/>
            <person name="Karaoz U."/>
            <person name="Brodie E.L."/>
            <person name="Williams K.H."/>
            <person name="Hubbard S.S."/>
            <person name="Banfield J.F."/>
        </authorList>
    </citation>
    <scope>NUCLEOTIDE SEQUENCE [LARGE SCALE GENOMIC DNA]</scope>
</reference>